<dbReference type="PANTHER" id="PTHR30579">
    <property type="entry name" value="TRANSCRIPTIONAL REGULATOR"/>
    <property type="match status" value="1"/>
</dbReference>
<reference evidence="6 7" key="1">
    <citation type="submission" date="2016-11" db="EMBL/GenBank/DDBJ databases">
        <authorList>
            <person name="Jaros S."/>
            <person name="Januszkiewicz K."/>
            <person name="Wedrychowicz H."/>
        </authorList>
    </citation>
    <scope>NUCLEOTIDE SEQUENCE [LARGE SCALE GENOMIC DNA]</scope>
    <source>
        <strain evidence="6 7">DSM 28715</strain>
    </source>
</reference>
<proteinExistence type="inferred from homology"/>
<dbReference type="Gene3D" id="1.10.10.10">
    <property type="entry name" value="Winged helix-like DNA-binding domain superfamily/Winged helix DNA-binding domain"/>
    <property type="match status" value="1"/>
</dbReference>
<protein>
    <submittedName>
        <fullName evidence="6">Transcriptional regulator, LysR family</fullName>
    </submittedName>
</protein>
<evidence type="ECO:0000259" key="5">
    <source>
        <dbReference type="PROSITE" id="PS50931"/>
    </source>
</evidence>
<dbReference type="EMBL" id="FQXB01000003">
    <property type="protein sequence ID" value="SHH20445.1"/>
    <property type="molecule type" value="Genomic_DNA"/>
</dbReference>
<gene>
    <name evidence="6" type="ORF">SAMN05444003_2463</name>
</gene>
<dbReference type="InterPro" id="IPR050176">
    <property type="entry name" value="LTTR"/>
</dbReference>
<evidence type="ECO:0000313" key="7">
    <source>
        <dbReference type="Proteomes" id="UP000184074"/>
    </source>
</evidence>
<name>A0A1M5R205_9RHOB</name>
<dbReference type="PANTHER" id="PTHR30579:SF3">
    <property type="entry name" value="TRANSCRIPTIONAL REGULATORY PROTEIN"/>
    <property type="match status" value="1"/>
</dbReference>
<dbReference type="InterPro" id="IPR036388">
    <property type="entry name" value="WH-like_DNA-bd_sf"/>
</dbReference>
<dbReference type="InterPro" id="IPR000847">
    <property type="entry name" value="LysR_HTH_N"/>
</dbReference>
<dbReference type="GO" id="GO:0003700">
    <property type="term" value="F:DNA-binding transcription factor activity"/>
    <property type="evidence" value="ECO:0007669"/>
    <property type="project" value="InterPro"/>
</dbReference>
<dbReference type="PROSITE" id="PS50931">
    <property type="entry name" value="HTH_LYSR"/>
    <property type="match status" value="1"/>
</dbReference>
<organism evidence="6 7">
    <name type="scientific">Cognatiyoonia sediminum</name>
    <dbReference type="NCBI Taxonomy" id="1508389"/>
    <lineage>
        <taxon>Bacteria</taxon>
        <taxon>Pseudomonadati</taxon>
        <taxon>Pseudomonadota</taxon>
        <taxon>Alphaproteobacteria</taxon>
        <taxon>Rhodobacterales</taxon>
        <taxon>Paracoccaceae</taxon>
        <taxon>Cognatiyoonia</taxon>
    </lineage>
</organism>
<dbReference type="InterPro" id="IPR005119">
    <property type="entry name" value="LysR_subst-bd"/>
</dbReference>
<dbReference type="Pfam" id="PF00126">
    <property type="entry name" value="HTH_1"/>
    <property type="match status" value="1"/>
</dbReference>
<dbReference type="GO" id="GO:0003677">
    <property type="term" value="F:DNA binding"/>
    <property type="evidence" value="ECO:0007669"/>
    <property type="project" value="UniProtKB-KW"/>
</dbReference>
<keyword evidence="4" id="KW-0804">Transcription</keyword>
<accession>A0A1M5R205</accession>
<keyword evidence="2" id="KW-0805">Transcription regulation</keyword>
<evidence type="ECO:0000256" key="3">
    <source>
        <dbReference type="ARBA" id="ARBA00023125"/>
    </source>
</evidence>
<evidence type="ECO:0000256" key="1">
    <source>
        <dbReference type="ARBA" id="ARBA00009437"/>
    </source>
</evidence>
<keyword evidence="7" id="KW-1185">Reference proteome</keyword>
<dbReference type="SUPFAM" id="SSF46785">
    <property type="entry name" value="Winged helix' DNA-binding domain"/>
    <property type="match status" value="1"/>
</dbReference>
<dbReference type="InterPro" id="IPR036390">
    <property type="entry name" value="WH_DNA-bd_sf"/>
</dbReference>
<feature type="domain" description="HTH lysR-type" evidence="5">
    <location>
        <begin position="3"/>
        <end position="61"/>
    </location>
</feature>
<sequence length="281" mass="31377">MVPYWDDLKYLLALEQSGSLVAAAKILNTNPTTVSRHVKRLSETYQRTLVSRTSNGEWSMTEHGKAFAKTARLCQNEIARLGGPDEEMEQQTIRVSTVDFVAEYFLTPKLSYLPVNPEKTALSLEAADKNVSLAYGEADLAIRLGRPKQGRLIISKIGTIDMGLFASERVGGTAWIGLTSDLDWVPEMQAGYEIFGEPPAIRLSSFNCIRRVAVERGLPCVGPDSVMRNWNGLERVNTGKPQPFREVWSVIHEDRRQDELLLKTKEWARTCFTSEADVAAA</sequence>
<evidence type="ECO:0000256" key="4">
    <source>
        <dbReference type="ARBA" id="ARBA00023163"/>
    </source>
</evidence>
<evidence type="ECO:0000313" key="6">
    <source>
        <dbReference type="EMBL" id="SHH20445.1"/>
    </source>
</evidence>
<evidence type="ECO:0000256" key="2">
    <source>
        <dbReference type="ARBA" id="ARBA00023015"/>
    </source>
</evidence>
<dbReference type="SUPFAM" id="SSF53850">
    <property type="entry name" value="Periplasmic binding protein-like II"/>
    <property type="match status" value="1"/>
</dbReference>
<dbReference type="OrthoDB" id="7768317at2"/>
<dbReference type="STRING" id="1508389.SAMN05444003_2463"/>
<comment type="similarity">
    <text evidence="1">Belongs to the LysR transcriptional regulatory family.</text>
</comment>
<dbReference type="Gene3D" id="3.40.190.290">
    <property type="match status" value="1"/>
</dbReference>
<dbReference type="Proteomes" id="UP000184074">
    <property type="component" value="Unassembled WGS sequence"/>
</dbReference>
<dbReference type="Pfam" id="PF03466">
    <property type="entry name" value="LysR_substrate"/>
    <property type="match status" value="1"/>
</dbReference>
<dbReference type="AlphaFoldDB" id="A0A1M5R205"/>
<dbReference type="RefSeq" id="WP_072901447.1">
    <property type="nucleotide sequence ID" value="NZ_FQXB01000003.1"/>
</dbReference>
<keyword evidence="3" id="KW-0238">DNA-binding</keyword>